<dbReference type="PANTHER" id="PTHR47197">
    <property type="entry name" value="PROTEIN NIRF"/>
    <property type="match status" value="1"/>
</dbReference>
<dbReference type="EMBL" id="CP015136">
    <property type="protein sequence ID" value="AMY09588.1"/>
    <property type="molecule type" value="Genomic_DNA"/>
</dbReference>
<proteinExistence type="predicted"/>
<dbReference type="Gene3D" id="2.130.10.10">
    <property type="entry name" value="YVTN repeat-like/Quinoprotein amine dehydrogenase"/>
    <property type="match status" value="2"/>
</dbReference>
<dbReference type="Proteomes" id="UP000076079">
    <property type="component" value="Chromosome"/>
</dbReference>
<reference evidence="3 4" key="1">
    <citation type="journal article" date="2016" name="Genome Announc.">
        <title>First Complete Genome Sequence of a Subdivision 6 Acidobacterium Strain.</title>
        <authorList>
            <person name="Huang S."/>
            <person name="Vieira S."/>
            <person name="Bunk B."/>
            <person name="Riedel T."/>
            <person name="Sproer C."/>
            <person name="Overmann J."/>
        </authorList>
    </citation>
    <scope>NUCLEOTIDE SEQUENCE [LARGE SCALE GENOMIC DNA]</scope>
    <source>
        <strain evidence="4">DSM 100886 HEG_-6_39</strain>
    </source>
</reference>
<accession>A0A143PNB7</accession>
<dbReference type="InterPro" id="IPR011045">
    <property type="entry name" value="N2O_reductase_N"/>
</dbReference>
<keyword evidence="4" id="KW-1185">Reference proteome</keyword>
<dbReference type="AlphaFoldDB" id="A0A143PNB7"/>
<gene>
    <name evidence="3" type="ORF">LuPra_02807</name>
</gene>
<dbReference type="PANTHER" id="PTHR47197:SF3">
    <property type="entry name" value="DIHYDRO-HEME D1 DEHYDROGENASE"/>
    <property type="match status" value="1"/>
</dbReference>
<evidence type="ECO:0000313" key="4">
    <source>
        <dbReference type="Proteomes" id="UP000076079"/>
    </source>
</evidence>
<feature type="domain" description="YNCE-like beta-propeller" evidence="2">
    <location>
        <begin position="191"/>
        <end position="287"/>
    </location>
</feature>
<dbReference type="KEGG" id="abac:LuPra_02807"/>
<dbReference type="SUPFAM" id="SSF50974">
    <property type="entry name" value="Nitrous oxide reductase, N-terminal domain"/>
    <property type="match status" value="1"/>
</dbReference>
<organism evidence="3 4">
    <name type="scientific">Luteitalea pratensis</name>
    <dbReference type="NCBI Taxonomy" id="1855912"/>
    <lineage>
        <taxon>Bacteria</taxon>
        <taxon>Pseudomonadati</taxon>
        <taxon>Acidobacteriota</taxon>
        <taxon>Vicinamibacteria</taxon>
        <taxon>Vicinamibacterales</taxon>
        <taxon>Vicinamibacteraceae</taxon>
        <taxon>Luteitalea</taxon>
    </lineage>
</organism>
<dbReference type="InterPro" id="IPR051200">
    <property type="entry name" value="Host-pathogen_enzymatic-act"/>
</dbReference>
<dbReference type="Pfam" id="PF21783">
    <property type="entry name" value="YNCE"/>
    <property type="match status" value="1"/>
</dbReference>
<dbReference type="InterPro" id="IPR015943">
    <property type="entry name" value="WD40/YVTN_repeat-like_dom_sf"/>
</dbReference>
<reference evidence="4" key="2">
    <citation type="submission" date="2016-04" db="EMBL/GenBank/DDBJ databases">
        <title>First Complete Genome Sequence of a Subdivision 6 Acidobacterium.</title>
        <authorList>
            <person name="Huang S."/>
            <person name="Vieira S."/>
            <person name="Bunk B."/>
            <person name="Riedel T."/>
            <person name="Sproeer C."/>
            <person name="Overmann J."/>
        </authorList>
    </citation>
    <scope>NUCLEOTIDE SEQUENCE [LARGE SCALE GENOMIC DNA]</scope>
    <source>
        <strain evidence="4">DSM 100886 HEG_-6_39</strain>
    </source>
</reference>
<dbReference type="InterPro" id="IPR048433">
    <property type="entry name" value="YNCE-like_beta-prop"/>
</dbReference>
<sequence length="339" mass="36028">MWKMLTVAVVVGWLGGAGAQSLLAQSADVRELLVVGEKSGALLAIIDPATLEIVTRVGANPDPHEVATDGRHAYVSNSGARAITVIDLVTREQVKEIDLGPLGAVHGLCFAAGKLYFANEGTRIIGRYDPASRQIEWVLGTGRPQSHMIVTSRDGSRIFTTETGPGTATLFQRDVRPGAEGAAATGGDWVMRVIPTGSGAEGLDLSPDERELWVANVRDRTLSVIDVASAEVVHTIQLPTTYANRLKFTPDGRHVLVADLRGREVIVYDAVARREVRRIDVGGGSEGMQMTPDGRSAFVAVSAMNKVAVVDLASFSVIAEISGLNNPDGMSWVRPGAAR</sequence>
<evidence type="ECO:0000313" key="3">
    <source>
        <dbReference type="EMBL" id="AMY09588.1"/>
    </source>
</evidence>
<keyword evidence="1" id="KW-0732">Signal</keyword>
<evidence type="ECO:0000259" key="2">
    <source>
        <dbReference type="Pfam" id="PF21783"/>
    </source>
</evidence>
<name>A0A143PNB7_LUTPR</name>
<protein>
    <submittedName>
        <fullName evidence="3">PQQ-dependent catabolism-associated beta-propeller protein</fullName>
    </submittedName>
</protein>
<dbReference type="RefSeq" id="WP_110171327.1">
    <property type="nucleotide sequence ID" value="NZ_CP015136.1"/>
</dbReference>
<evidence type="ECO:0000256" key="1">
    <source>
        <dbReference type="ARBA" id="ARBA00022729"/>
    </source>
</evidence>
<dbReference type="OrthoDB" id="9770071at2"/>
<dbReference type="STRING" id="1855912.LuPra_02807"/>